<organism evidence="5 6">
    <name type="scientific">Plantactinospora endophytica</name>
    <dbReference type="NCBI Taxonomy" id="673535"/>
    <lineage>
        <taxon>Bacteria</taxon>
        <taxon>Bacillati</taxon>
        <taxon>Actinomycetota</taxon>
        <taxon>Actinomycetes</taxon>
        <taxon>Micromonosporales</taxon>
        <taxon>Micromonosporaceae</taxon>
        <taxon>Plantactinospora</taxon>
    </lineage>
</organism>
<evidence type="ECO:0000259" key="4">
    <source>
        <dbReference type="SMART" id="SM00560"/>
    </source>
</evidence>
<gene>
    <name evidence="5" type="ORF">Pen02_35300</name>
</gene>
<keyword evidence="2" id="KW-1015">Disulfide bond</keyword>
<comment type="caution">
    <text evidence="5">The sequence shown here is derived from an EMBL/GenBank/DDBJ whole genome shotgun (WGS) entry which is preliminary data.</text>
</comment>
<evidence type="ECO:0000313" key="5">
    <source>
        <dbReference type="EMBL" id="GIG88594.1"/>
    </source>
</evidence>
<keyword evidence="6" id="KW-1185">Reference proteome</keyword>
<name>A0ABQ4E1K9_9ACTN</name>
<proteinExistence type="predicted"/>
<evidence type="ECO:0000256" key="1">
    <source>
        <dbReference type="ARBA" id="ARBA00022729"/>
    </source>
</evidence>
<feature type="domain" description="LamG-like jellyroll fold" evidence="4">
    <location>
        <begin position="933"/>
        <end position="1078"/>
    </location>
</feature>
<dbReference type="Pfam" id="PF13385">
    <property type="entry name" value="Laminin_G_3"/>
    <property type="match status" value="2"/>
</dbReference>
<dbReference type="InterPro" id="IPR006558">
    <property type="entry name" value="LamG-like"/>
</dbReference>
<dbReference type="PANTHER" id="PTHR46943">
    <property type="entry name" value="PENTRAXIN-RELATED PROTEIN PTX3"/>
    <property type="match status" value="1"/>
</dbReference>
<keyword evidence="1 3" id="KW-0732">Signal</keyword>
<feature type="signal peptide" evidence="3">
    <location>
        <begin position="1"/>
        <end position="18"/>
    </location>
</feature>
<dbReference type="PANTHER" id="PTHR46943:SF1">
    <property type="entry name" value="PENTRAXIN-RELATED PROTEIN PTX3"/>
    <property type="match status" value="1"/>
</dbReference>
<dbReference type="SUPFAM" id="SSF49899">
    <property type="entry name" value="Concanavalin A-like lectins/glucanases"/>
    <property type="match status" value="2"/>
</dbReference>
<sequence>MLAMLVGAVCVATSPATAAPVRSGAELDEAAARSAAVTSGRQVEVTALGDERQRVVANPDGTFTLTQTVVPTRVRRDDGWTPVDTTLRFTADGQVAPAATPLAMTFSGGGTAPLARLRRDGTELALGWPAPLPRPVLTGDTATYPEVLPGVDLTVRAAVEGFSELLVVKSAQAAANPALARLRLATSTTGLSVRRAVDGSLAAVDAAGRAVFEAPAPYMWDSSGTGRHSVPGGQVRPIEATVGAGEVTLTPDRHLLTGKTTRYPVYIDPSWSGSRTAWTQVWSNLSTTSFWNGANDAEDEARVGYDATDGKTTRSFFKFNVSGVKKKHILSATLQTHELWSRSCTAREVQVWETGSISSSTTWKNQPSWITKLAAKSVAKGYSSSCPAGGVEFNVTAHVVKAAAAGRDTLDQGLRASATAEKNKDTLSWKRFRNNPSITITYNTAPGVPTNLTTDSASVCKTGTGRLVIGTVTPTLRATVSDSDNSVKARFQWWTLDGTAPVGEFLSASVAGKTPTIVAKQIPAGAFSNGATGRWRVRAEDGTDTSAWGPWCEFQVDTSRPPIPALSSSAFPDGAEGNAVMGRGVPVTFAPNGGTDVAAYEYVLNGDSTALPGRATPTADGSATVSVTPDRFVNWLHVRAVDRASNRSTVATVVFYAASPSGPVADWTMDESGDGTTAPDSTGNGWDATLGGTAAWADGVTGGALDLDGVSGYASTAGPVLDTMRSFSVSAWTRLDDLSRNSVLFTQPGTRASAFALYYSSSYNRWIFNRTTADVDKPTFVRAISSTVPAANTWLHLAGVYDASAQRIRLYVNGVLEAETAFTTPWSGTDAFQVGRSKLAGVWSEYWPGDVDAVRVYDRVLLPGEMQQVPRLAGHWKLDETTGTSAADAAGTHPATWSSTGVTRTSGVSGNAVAVNGSTGVLTATGPAVRTDASYTVTAWARPDALTKNGIVVSQLGTAVGGFNLGYSWNDDYAAYLWSVRSSATDASGAELRQAEDLITVPTVGEWTHLAAVYDAQAHRLRLYVNGQMADETYHAGSWHAGGALLIGRGQVSNVTFSQYFTGGVDDVRAYAGVLSDQEVFDLYSVIANPS</sequence>
<protein>
    <recommendedName>
        <fullName evidence="4">LamG-like jellyroll fold domain-containing protein</fullName>
    </recommendedName>
</protein>
<feature type="chain" id="PRO_5045079619" description="LamG-like jellyroll fold domain-containing protein" evidence="3">
    <location>
        <begin position="19"/>
        <end position="1091"/>
    </location>
</feature>
<dbReference type="Gene3D" id="2.60.120.200">
    <property type="match status" value="2"/>
</dbReference>
<dbReference type="SMART" id="SM00560">
    <property type="entry name" value="LamGL"/>
    <property type="match status" value="2"/>
</dbReference>
<evidence type="ECO:0000256" key="3">
    <source>
        <dbReference type="SAM" id="SignalP"/>
    </source>
</evidence>
<evidence type="ECO:0000313" key="6">
    <source>
        <dbReference type="Proteomes" id="UP000646749"/>
    </source>
</evidence>
<accession>A0ABQ4E1K9</accession>
<dbReference type="Proteomes" id="UP000646749">
    <property type="component" value="Unassembled WGS sequence"/>
</dbReference>
<evidence type="ECO:0000256" key="2">
    <source>
        <dbReference type="ARBA" id="ARBA00023157"/>
    </source>
</evidence>
<dbReference type="InterPro" id="IPR042837">
    <property type="entry name" value="PTX3"/>
</dbReference>
<reference evidence="5 6" key="1">
    <citation type="submission" date="2021-01" db="EMBL/GenBank/DDBJ databases">
        <title>Whole genome shotgun sequence of Plantactinospora endophytica NBRC 110450.</title>
        <authorList>
            <person name="Komaki H."/>
            <person name="Tamura T."/>
        </authorList>
    </citation>
    <scope>NUCLEOTIDE SEQUENCE [LARGE SCALE GENOMIC DNA]</scope>
    <source>
        <strain evidence="5 6">NBRC 110450</strain>
    </source>
</reference>
<dbReference type="EMBL" id="BONW01000016">
    <property type="protein sequence ID" value="GIG88594.1"/>
    <property type="molecule type" value="Genomic_DNA"/>
</dbReference>
<feature type="domain" description="LamG-like jellyroll fold" evidence="4">
    <location>
        <begin position="725"/>
        <end position="864"/>
    </location>
</feature>
<dbReference type="InterPro" id="IPR013320">
    <property type="entry name" value="ConA-like_dom_sf"/>
</dbReference>